<name>A0A1T4YPM8_9BACL</name>
<feature type="domain" description="Pseudouridine synthase I TruA alpha/beta" evidence="8">
    <location>
        <begin position="145"/>
        <end position="245"/>
    </location>
</feature>
<dbReference type="Proteomes" id="UP000190042">
    <property type="component" value="Unassembled WGS sequence"/>
</dbReference>
<keyword evidence="3 4" id="KW-0413">Isomerase</keyword>
<gene>
    <name evidence="4" type="primary">truA</name>
    <name evidence="9" type="ORF">SAMN04244570_3274</name>
</gene>
<proteinExistence type="inferred from homology"/>
<feature type="domain" description="Pseudouridine synthase I TruA alpha/beta" evidence="8">
    <location>
        <begin position="6"/>
        <end position="103"/>
    </location>
</feature>
<dbReference type="InterPro" id="IPR001406">
    <property type="entry name" value="PsdUridine_synth_TruA"/>
</dbReference>
<accession>A0A1T4YPM8</accession>
<evidence type="ECO:0000256" key="6">
    <source>
        <dbReference type="PIRSR" id="PIRSR001430-2"/>
    </source>
</evidence>
<dbReference type="GO" id="GO:0031119">
    <property type="term" value="P:tRNA pseudouridine synthesis"/>
    <property type="evidence" value="ECO:0007669"/>
    <property type="project" value="UniProtKB-UniRule"/>
</dbReference>
<dbReference type="FunFam" id="3.30.70.580:FF:000001">
    <property type="entry name" value="tRNA pseudouridine synthase A"/>
    <property type="match status" value="1"/>
</dbReference>
<organism evidence="9 10">
    <name type="scientific">Sporosarcina newyorkensis</name>
    <dbReference type="NCBI Taxonomy" id="759851"/>
    <lineage>
        <taxon>Bacteria</taxon>
        <taxon>Bacillati</taxon>
        <taxon>Bacillota</taxon>
        <taxon>Bacilli</taxon>
        <taxon>Bacillales</taxon>
        <taxon>Caryophanaceae</taxon>
        <taxon>Sporosarcina</taxon>
    </lineage>
</organism>
<dbReference type="EMBL" id="FUYJ01000007">
    <property type="protein sequence ID" value="SKB03784.1"/>
    <property type="molecule type" value="Genomic_DNA"/>
</dbReference>
<dbReference type="InterPro" id="IPR020095">
    <property type="entry name" value="PsdUridine_synth_TruA_C"/>
</dbReference>
<evidence type="ECO:0000256" key="5">
    <source>
        <dbReference type="PIRSR" id="PIRSR001430-1"/>
    </source>
</evidence>
<dbReference type="NCBIfam" id="TIGR00071">
    <property type="entry name" value="hisT_truA"/>
    <property type="match status" value="1"/>
</dbReference>
<dbReference type="Gene3D" id="3.30.70.580">
    <property type="entry name" value="Pseudouridine synthase I, catalytic domain, N-terminal subdomain"/>
    <property type="match status" value="1"/>
</dbReference>
<dbReference type="CDD" id="cd02570">
    <property type="entry name" value="PseudoU_synth_EcTruA"/>
    <property type="match status" value="1"/>
</dbReference>
<keyword evidence="10" id="KW-1185">Reference proteome</keyword>
<keyword evidence="2 4" id="KW-0819">tRNA processing</keyword>
<feature type="binding site" evidence="4 6">
    <location>
        <position position="110"/>
    </location>
    <ligand>
        <name>substrate</name>
    </ligand>
</feature>
<evidence type="ECO:0000256" key="1">
    <source>
        <dbReference type="ARBA" id="ARBA00009375"/>
    </source>
</evidence>
<dbReference type="PIRSF" id="PIRSF001430">
    <property type="entry name" value="tRNA_psdUrid_synth"/>
    <property type="match status" value="1"/>
</dbReference>
<dbReference type="AlphaFoldDB" id="A0A1T4YPM8"/>
<dbReference type="EC" id="5.4.99.12" evidence="4"/>
<comment type="similarity">
    <text evidence="1 4 7">Belongs to the tRNA pseudouridine synthase TruA family.</text>
</comment>
<dbReference type="Gene3D" id="3.30.70.660">
    <property type="entry name" value="Pseudouridine synthase I, catalytic domain, C-terminal subdomain"/>
    <property type="match status" value="1"/>
</dbReference>
<comment type="catalytic activity">
    <reaction evidence="4 7">
        <text>uridine(38/39/40) in tRNA = pseudouridine(38/39/40) in tRNA</text>
        <dbReference type="Rhea" id="RHEA:22376"/>
        <dbReference type="Rhea" id="RHEA-COMP:10085"/>
        <dbReference type="Rhea" id="RHEA-COMP:10087"/>
        <dbReference type="ChEBI" id="CHEBI:65314"/>
        <dbReference type="ChEBI" id="CHEBI:65315"/>
        <dbReference type="EC" id="5.4.99.12"/>
    </reaction>
</comment>
<sequence length="245" mass="27658">MKRMKATIAYDGTNFAGYQSQPNMRTVQSEIDKALVKLHKDDSVYSVASGRTDSGVHALGQVIHFDTPLDLADRWKMALNVLLPKDVRVVHVEEVADDFHARYGATGKTYVYRWSYSEVQSPFERNFAVHLGRWNPNVERMQEGAQHLIGTHDFTSFCSAKTATTNKVRTIRKLSLERQGDHLVLEVEGDGFLYNMVRTIAGVLLAVGIGWDEPEDVRKIRDAKDRKMAGKTAPAHGLYLMEVTY</sequence>
<dbReference type="HAMAP" id="MF_00171">
    <property type="entry name" value="TruA"/>
    <property type="match status" value="1"/>
</dbReference>
<dbReference type="Pfam" id="PF01416">
    <property type="entry name" value="PseudoU_synth_1"/>
    <property type="match status" value="2"/>
</dbReference>
<evidence type="ECO:0000313" key="9">
    <source>
        <dbReference type="EMBL" id="SKB03784.1"/>
    </source>
</evidence>
<evidence type="ECO:0000256" key="3">
    <source>
        <dbReference type="ARBA" id="ARBA00023235"/>
    </source>
</evidence>
<dbReference type="SUPFAM" id="SSF55120">
    <property type="entry name" value="Pseudouridine synthase"/>
    <property type="match status" value="1"/>
</dbReference>
<reference evidence="10" key="1">
    <citation type="submission" date="2017-02" db="EMBL/GenBank/DDBJ databases">
        <authorList>
            <person name="Varghese N."/>
            <person name="Submissions S."/>
        </authorList>
    </citation>
    <scope>NUCLEOTIDE SEQUENCE [LARGE SCALE GENOMIC DNA]</scope>
    <source>
        <strain evidence="10">DSM 23966</strain>
    </source>
</reference>
<evidence type="ECO:0000256" key="4">
    <source>
        <dbReference type="HAMAP-Rule" id="MF_00171"/>
    </source>
</evidence>
<dbReference type="GO" id="GO:0003723">
    <property type="term" value="F:RNA binding"/>
    <property type="evidence" value="ECO:0007669"/>
    <property type="project" value="InterPro"/>
</dbReference>
<feature type="active site" description="Nucleophile" evidence="4 5">
    <location>
        <position position="53"/>
    </location>
</feature>
<evidence type="ECO:0000256" key="7">
    <source>
        <dbReference type="RuleBase" id="RU003792"/>
    </source>
</evidence>
<comment type="function">
    <text evidence="4">Formation of pseudouridine at positions 38, 39 and 40 in the anticodon stem and loop of transfer RNAs.</text>
</comment>
<comment type="subunit">
    <text evidence="4">Homodimer.</text>
</comment>
<dbReference type="InterPro" id="IPR020097">
    <property type="entry name" value="PsdUridine_synth_TruA_a/b_dom"/>
</dbReference>
<dbReference type="InterPro" id="IPR020103">
    <property type="entry name" value="PsdUridine_synth_cat_dom_sf"/>
</dbReference>
<dbReference type="RefSeq" id="WP_078818356.1">
    <property type="nucleotide sequence ID" value="NZ_FUYJ01000007.1"/>
</dbReference>
<comment type="caution">
    <text evidence="4">Lacks conserved residue(s) required for the propagation of feature annotation.</text>
</comment>
<evidence type="ECO:0000313" key="10">
    <source>
        <dbReference type="Proteomes" id="UP000190042"/>
    </source>
</evidence>
<protein>
    <recommendedName>
        <fullName evidence="4">tRNA pseudouridine synthase A</fullName>
        <ecNumber evidence="4">5.4.99.12</ecNumber>
    </recommendedName>
    <alternativeName>
        <fullName evidence="4">tRNA pseudouridine(38-40) synthase</fullName>
    </alternativeName>
    <alternativeName>
        <fullName evidence="4">tRNA pseudouridylate synthase I</fullName>
    </alternativeName>
    <alternativeName>
        <fullName evidence="4">tRNA-uridine isomerase I</fullName>
    </alternativeName>
</protein>
<evidence type="ECO:0000259" key="8">
    <source>
        <dbReference type="Pfam" id="PF01416"/>
    </source>
</evidence>
<dbReference type="GO" id="GO:0160147">
    <property type="term" value="F:tRNA pseudouridine(38-40) synthase activity"/>
    <property type="evidence" value="ECO:0007669"/>
    <property type="project" value="UniProtKB-EC"/>
</dbReference>
<dbReference type="PANTHER" id="PTHR11142">
    <property type="entry name" value="PSEUDOURIDYLATE SYNTHASE"/>
    <property type="match status" value="1"/>
</dbReference>
<evidence type="ECO:0000256" key="2">
    <source>
        <dbReference type="ARBA" id="ARBA00022694"/>
    </source>
</evidence>
<dbReference type="InterPro" id="IPR020094">
    <property type="entry name" value="TruA/RsuA/RluB/E/F_N"/>
</dbReference>
<dbReference type="PANTHER" id="PTHR11142:SF0">
    <property type="entry name" value="TRNA PSEUDOURIDINE SYNTHASE-LIKE 1"/>
    <property type="match status" value="1"/>
</dbReference>